<protein>
    <submittedName>
        <fullName evidence="1">Uncharacterized protein</fullName>
    </submittedName>
</protein>
<organism evidence="1">
    <name type="scientific">Candidatus Methanogaster sp. ANME-2c ERB4</name>
    <dbReference type="NCBI Taxonomy" id="2759911"/>
    <lineage>
        <taxon>Archaea</taxon>
        <taxon>Methanobacteriati</taxon>
        <taxon>Methanobacteriota</taxon>
        <taxon>Stenosarchaea group</taxon>
        <taxon>Methanomicrobia</taxon>
        <taxon>Methanosarcinales</taxon>
        <taxon>ANME-2 cluster</taxon>
        <taxon>Candidatus Methanogasteraceae</taxon>
        <taxon>Candidatus Methanogaster</taxon>
    </lineage>
</organism>
<dbReference type="InterPro" id="IPR051888">
    <property type="entry name" value="UPF0148_domain"/>
</dbReference>
<sequence length="151" mass="16718">MIIMNSDNEQVRKISKLLELGGTMLAEHCNICGSPMFRYHGNVICPVCNTREEGYSEKSFETPAVTPATEPIPETILKPSQITPQSVSKRIDAPETIVSSGAVLPLEELILKKITDIANSMQDETDPRRISEQLDIIERGLGVIEQLRNIA</sequence>
<accession>A0A7G9YJ84</accession>
<evidence type="ECO:0000313" key="1">
    <source>
        <dbReference type="EMBL" id="QNO48068.1"/>
    </source>
</evidence>
<dbReference type="Pfam" id="PF06677">
    <property type="entry name" value="Auto_anti-p27"/>
    <property type="match status" value="1"/>
</dbReference>
<dbReference type="PANTHER" id="PTHR16537">
    <property type="entry name" value="SJOEGREN SYNDROME/SCLERODERMA AUTOANTIGEN 1"/>
    <property type="match status" value="1"/>
</dbReference>
<gene>
    <name evidence="1" type="ORF">MIDAKHNJ_00001</name>
</gene>
<dbReference type="AlphaFoldDB" id="A0A7G9YJ84"/>
<name>A0A7G9YJ84_9EURY</name>
<dbReference type="EMBL" id="MT631299">
    <property type="protein sequence ID" value="QNO48068.1"/>
    <property type="molecule type" value="Genomic_DNA"/>
</dbReference>
<reference evidence="1" key="1">
    <citation type="submission" date="2020-06" db="EMBL/GenBank/DDBJ databases">
        <title>Unique genomic features of the anaerobic methanotrophic archaea.</title>
        <authorList>
            <person name="Chadwick G.L."/>
            <person name="Skennerton C.T."/>
            <person name="Laso-Perez R."/>
            <person name="Leu A.O."/>
            <person name="Speth D.R."/>
            <person name="Yu H."/>
            <person name="Morgan-Lang C."/>
            <person name="Hatzenpichler R."/>
            <person name="Goudeau D."/>
            <person name="Malmstrom R."/>
            <person name="Brazelton W.J."/>
            <person name="Woyke T."/>
            <person name="Hallam S.J."/>
            <person name="Tyson G.W."/>
            <person name="Wegener G."/>
            <person name="Boetius A."/>
            <person name="Orphan V."/>
        </authorList>
    </citation>
    <scope>NUCLEOTIDE SEQUENCE</scope>
</reference>
<dbReference type="InterPro" id="IPR009563">
    <property type="entry name" value="SSSCA1"/>
</dbReference>
<proteinExistence type="predicted"/>
<dbReference type="PANTHER" id="PTHR16537:SF1">
    <property type="entry name" value="PROTEIN ZNRD2"/>
    <property type="match status" value="1"/>
</dbReference>